<protein>
    <recommendedName>
        <fullName evidence="3">Ig-like domain-containing protein</fullName>
    </recommendedName>
</protein>
<dbReference type="Gene3D" id="2.60.40.2700">
    <property type="match status" value="2"/>
</dbReference>
<reference evidence="2" key="1">
    <citation type="submission" date="2023-05" db="EMBL/GenBank/DDBJ databases">
        <title>Sedimentitalea sp. nov. JM2-8.</title>
        <authorList>
            <person name="Huang J."/>
        </authorList>
    </citation>
    <scope>NUCLEOTIDE SEQUENCE [LARGE SCALE GENOMIC DNA]</scope>
    <source>
        <strain evidence="2">KHS03</strain>
    </source>
</reference>
<dbReference type="Proteomes" id="UP001255416">
    <property type="component" value="Unassembled WGS sequence"/>
</dbReference>
<evidence type="ECO:0000313" key="2">
    <source>
        <dbReference type="Proteomes" id="UP001255416"/>
    </source>
</evidence>
<organism evidence="1 2">
    <name type="scientific">Sedimentitalea todarodis</name>
    <dbReference type="NCBI Taxonomy" id="1631240"/>
    <lineage>
        <taxon>Bacteria</taxon>
        <taxon>Pseudomonadati</taxon>
        <taxon>Pseudomonadota</taxon>
        <taxon>Alphaproteobacteria</taxon>
        <taxon>Rhodobacterales</taxon>
        <taxon>Paracoccaceae</taxon>
        <taxon>Sedimentitalea</taxon>
    </lineage>
</organism>
<gene>
    <name evidence="1" type="ORF">QO231_19125</name>
</gene>
<comment type="caution">
    <text evidence="1">The sequence shown here is derived from an EMBL/GenBank/DDBJ whole genome shotgun (WGS) entry which is preliminary data.</text>
</comment>
<accession>A0ABU3VIG7</accession>
<evidence type="ECO:0008006" key="3">
    <source>
        <dbReference type="Google" id="ProtNLM"/>
    </source>
</evidence>
<keyword evidence="2" id="KW-1185">Reference proteome</keyword>
<dbReference type="EMBL" id="JASMWN010000018">
    <property type="protein sequence ID" value="MDU9005949.1"/>
    <property type="molecule type" value="Genomic_DNA"/>
</dbReference>
<name>A0ABU3VIG7_9RHOB</name>
<dbReference type="RefSeq" id="WP_316780144.1">
    <property type="nucleotide sequence ID" value="NZ_JASMWN010000018.1"/>
</dbReference>
<evidence type="ECO:0000313" key="1">
    <source>
        <dbReference type="EMBL" id="MDU9005949.1"/>
    </source>
</evidence>
<sequence length="292" mass="30030">MEPSNRFQAGRFHAGRFSGSVAETDQASYSVFISGLSDNPTYGPTAEIGVQLVASAQGFSGAAPATIAWQWRNSQGDIPGATDATYVPGVQDDLDAVYPVAFPSDTYPTMAGAAYAVRFAPPTIQTPLDDLNVLAGSGDVNVATDSGFAGENLTYALAGDLSGLQIVANSGLATVATNGGVQSGSVSVSASNSGGTVTQDFVVTIGDEPFNVDIGGLQNGIATIGSTVTAEVVWFVPEDEIARIRWRRNGKVISGERDPSYVVDPSMAGNVLSCTVTTVNNGAKTSDTFPVS</sequence>
<proteinExistence type="predicted"/>